<accession>A0A482VB00</accession>
<sequence>MQKGPVHEALKPLCWLIGKWKSIKTEGSYPTIQPFTYRDEIKFESIGQPILNYSSTTWHPEKGNPMHLESGFLRIKPGTNEIAFMVSHNFGLTTLEEGCVCNNELTCKSTQISRMSFVKDPSVVAIERSFKLIEGGNLEIELLMETVRTPLTRHLRAVYEKV</sequence>
<keyword evidence="4" id="KW-1185">Reference proteome</keyword>
<reference evidence="3 4" key="1">
    <citation type="submission" date="2017-03" db="EMBL/GenBank/DDBJ databases">
        <title>Genome of the blue death feigning beetle - Asbolus verrucosus.</title>
        <authorList>
            <person name="Rider S.D."/>
        </authorList>
    </citation>
    <scope>NUCLEOTIDE SEQUENCE [LARGE SCALE GENOMIC DNA]</scope>
    <source>
        <strain evidence="3">Butters</strain>
        <tissue evidence="3">Head and leg muscle</tissue>
    </source>
</reference>
<dbReference type="Proteomes" id="UP000292052">
    <property type="component" value="Unassembled WGS sequence"/>
</dbReference>
<dbReference type="InterPro" id="IPR014878">
    <property type="entry name" value="THAP4-like_heme-bd"/>
</dbReference>
<dbReference type="InterPro" id="IPR012674">
    <property type="entry name" value="Calycin"/>
</dbReference>
<feature type="domain" description="THAP4-like heme-binding" evidence="2">
    <location>
        <begin position="10"/>
        <end position="161"/>
    </location>
</feature>
<dbReference type="OrthoDB" id="58529at2759"/>
<evidence type="ECO:0000313" key="3">
    <source>
        <dbReference type="EMBL" id="RZB40414.1"/>
    </source>
</evidence>
<comment type="caution">
    <text evidence="3">The sequence shown here is derived from an EMBL/GenBank/DDBJ whole genome shotgun (WGS) entry which is preliminary data.</text>
</comment>
<name>A0A482VB00_ASBVE</name>
<organism evidence="3 4">
    <name type="scientific">Asbolus verrucosus</name>
    <name type="common">Desert ironclad beetle</name>
    <dbReference type="NCBI Taxonomy" id="1661398"/>
    <lineage>
        <taxon>Eukaryota</taxon>
        <taxon>Metazoa</taxon>
        <taxon>Ecdysozoa</taxon>
        <taxon>Arthropoda</taxon>
        <taxon>Hexapoda</taxon>
        <taxon>Insecta</taxon>
        <taxon>Pterygota</taxon>
        <taxon>Neoptera</taxon>
        <taxon>Endopterygota</taxon>
        <taxon>Coleoptera</taxon>
        <taxon>Polyphaga</taxon>
        <taxon>Cucujiformia</taxon>
        <taxon>Tenebrionidae</taxon>
        <taxon>Pimeliinae</taxon>
        <taxon>Asbolus</taxon>
    </lineage>
</organism>
<dbReference type="AlphaFoldDB" id="A0A482VB00"/>
<dbReference type="CDD" id="cd07828">
    <property type="entry name" value="lipocalin_heme-bd-THAP4-like"/>
    <property type="match status" value="1"/>
</dbReference>
<dbReference type="InterPro" id="IPR045165">
    <property type="entry name" value="Nitrobindin"/>
</dbReference>
<dbReference type="STRING" id="1661398.A0A482VB00"/>
<comment type="catalytic activity">
    <reaction evidence="1">
        <text>peroxynitrite = nitrate</text>
        <dbReference type="Rhea" id="RHEA:63116"/>
        <dbReference type="ChEBI" id="CHEBI:17632"/>
        <dbReference type="ChEBI" id="CHEBI:25941"/>
    </reaction>
    <physiologicalReaction direction="left-to-right" evidence="1">
        <dbReference type="Rhea" id="RHEA:63117"/>
    </physiologicalReaction>
</comment>
<dbReference type="Gene3D" id="2.40.128.20">
    <property type="match status" value="1"/>
</dbReference>
<protein>
    <submittedName>
        <fullName evidence="3">DUF1794 domain containing protein</fullName>
    </submittedName>
</protein>
<dbReference type="PANTHER" id="PTHR15854">
    <property type="entry name" value="THAP4 PROTEIN"/>
    <property type="match status" value="1"/>
</dbReference>
<dbReference type="EMBL" id="QDEB01118972">
    <property type="protein sequence ID" value="RZB40414.1"/>
    <property type="molecule type" value="Genomic_DNA"/>
</dbReference>
<proteinExistence type="predicted"/>
<gene>
    <name evidence="3" type="ORF">BDFB_003796</name>
</gene>
<dbReference type="SUPFAM" id="SSF50814">
    <property type="entry name" value="Lipocalins"/>
    <property type="match status" value="1"/>
</dbReference>
<dbReference type="PANTHER" id="PTHR15854:SF4">
    <property type="entry name" value="PEROXYNITRITE ISOMERASE THAP4"/>
    <property type="match status" value="1"/>
</dbReference>
<dbReference type="Pfam" id="PF08768">
    <property type="entry name" value="THAP4_heme-bd"/>
    <property type="match status" value="1"/>
</dbReference>
<evidence type="ECO:0000313" key="4">
    <source>
        <dbReference type="Proteomes" id="UP000292052"/>
    </source>
</evidence>
<evidence type="ECO:0000259" key="2">
    <source>
        <dbReference type="Pfam" id="PF08768"/>
    </source>
</evidence>
<evidence type="ECO:0000256" key="1">
    <source>
        <dbReference type="ARBA" id="ARBA00036993"/>
    </source>
</evidence>